<accession>A0A6A7RVP3</accession>
<dbReference type="InterPro" id="IPR000157">
    <property type="entry name" value="TIR_dom"/>
</dbReference>
<dbReference type="Pfam" id="PF13676">
    <property type="entry name" value="TIR_2"/>
    <property type="match status" value="1"/>
</dbReference>
<evidence type="ECO:0000313" key="3">
    <source>
        <dbReference type="Proteomes" id="UP000342300"/>
    </source>
</evidence>
<dbReference type="InterPro" id="IPR035897">
    <property type="entry name" value="Toll_tir_struct_dom_sf"/>
</dbReference>
<dbReference type="PROSITE" id="PS50104">
    <property type="entry name" value="TIR"/>
    <property type="match status" value="1"/>
</dbReference>
<evidence type="ECO:0000313" key="2">
    <source>
        <dbReference type="EMBL" id="MQM31528.1"/>
    </source>
</evidence>
<evidence type="ECO:0000259" key="1">
    <source>
        <dbReference type="PROSITE" id="PS50104"/>
    </source>
</evidence>
<comment type="caution">
    <text evidence="2">The sequence shown here is derived from an EMBL/GenBank/DDBJ whole genome shotgun (WGS) entry which is preliminary data.</text>
</comment>
<dbReference type="EMBL" id="PDHS01000331">
    <property type="protein sequence ID" value="MQM31528.1"/>
    <property type="molecule type" value="Genomic_DNA"/>
</dbReference>
<dbReference type="SMART" id="SM00255">
    <property type="entry name" value="TIR"/>
    <property type="match status" value="1"/>
</dbReference>
<proteinExistence type="predicted"/>
<feature type="domain" description="TIR" evidence="1">
    <location>
        <begin position="3"/>
        <end position="172"/>
    </location>
</feature>
<sequence length="353" mass="39792">MPMEHNIFISYAWVDNEVYPGAEKGWVSTFVDCLRKHLAHELGRRDEAERIWLDYEQMRGNDSVTPTIQATLQSSRTLLLILSTGYLASEWCQQELAAFLEKVGKGSDRVFVVQMSPVEQEPEAIRDLVKYRFWYLDDKHRPSTRWFPHIDPTDREYSFEQQRLARDLADKLRELLATGDREAARPPRAALTRAAVAPEETRVVVAPPPPPAPVPVSNHFVLVSGGDNDRDLIYQTARRLEENELGVAIPLSAMADQSAIKSSALTRDLRTKLSLCDSVLIVYRSGPLDQVSQCLIECLKAGTKARKGHPAPSIDLCQTQEDRLALGLHPLGMRIHVVGKTSVDDCVRQFLVR</sequence>
<protein>
    <recommendedName>
        <fullName evidence="1">TIR domain-containing protein</fullName>
    </recommendedName>
</protein>
<organism evidence="2 3">
    <name type="scientific">Candidatus Accumulibacter phosphatis</name>
    <dbReference type="NCBI Taxonomy" id="327160"/>
    <lineage>
        <taxon>Bacteria</taxon>
        <taxon>Pseudomonadati</taxon>
        <taxon>Pseudomonadota</taxon>
        <taxon>Betaproteobacteria</taxon>
        <taxon>Candidatus Accumulibacter</taxon>
    </lineage>
</organism>
<dbReference type="Gene3D" id="3.40.50.10140">
    <property type="entry name" value="Toll/interleukin-1 receptor homology (TIR) domain"/>
    <property type="match status" value="1"/>
</dbReference>
<dbReference type="Proteomes" id="UP000342300">
    <property type="component" value="Unassembled WGS sequence"/>
</dbReference>
<reference evidence="2 3" key="1">
    <citation type="submission" date="2017-09" db="EMBL/GenBank/DDBJ databases">
        <title>Metagenomic Analysis Reveals Denitrifying Candidatus Accumulibacter and Flanking Population as a Source of N2O.</title>
        <authorList>
            <person name="Gao H."/>
            <person name="Mao Y."/>
            <person name="Zhao X."/>
            <person name="Liu W.-T."/>
            <person name="Zhang T."/>
            <person name="Wells G."/>
        </authorList>
    </citation>
    <scope>NUCLEOTIDE SEQUENCE [LARGE SCALE GENOMIC DNA]</scope>
    <source>
        <strain evidence="2">CANDO_2_IC</strain>
    </source>
</reference>
<gene>
    <name evidence="2" type="ORF">CRU78_13790</name>
</gene>
<dbReference type="GO" id="GO:0007165">
    <property type="term" value="P:signal transduction"/>
    <property type="evidence" value="ECO:0007669"/>
    <property type="project" value="InterPro"/>
</dbReference>
<dbReference type="SUPFAM" id="SSF52200">
    <property type="entry name" value="Toll/Interleukin receptor TIR domain"/>
    <property type="match status" value="1"/>
</dbReference>
<name>A0A6A7RVP3_9PROT</name>
<dbReference type="AlphaFoldDB" id="A0A6A7RVP3"/>